<dbReference type="InterPro" id="IPR050204">
    <property type="entry name" value="AraC_XylS_family_regulators"/>
</dbReference>
<dbReference type="Gene3D" id="1.10.10.60">
    <property type="entry name" value="Homeodomain-like"/>
    <property type="match status" value="1"/>
</dbReference>
<dbReference type="PROSITE" id="PS01124">
    <property type="entry name" value="HTH_ARAC_FAMILY_2"/>
    <property type="match status" value="1"/>
</dbReference>
<dbReference type="EMBL" id="JBHMCA010000020">
    <property type="protein sequence ID" value="MFB9443267.1"/>
    <property type="molecule type" value="Genomic_DNA"/>
</dbReference>
<accession>A0ABV5M351</accession>
<protein>
    <submittedName>
        <fullName evidence="5">Helix-turn-helix domain-containing protein</fullName>
    </submittedName>
</protein>
<dbReference type="PANTHER" id="PTHR46796">
    <property type="entry name" value="HTH-TYPE TRANSCRIPTIONAL ACTIVATOR RHAS-RELATED"/>
    <property type="match status" value="1"/>
</dbReference>
<keyword evidence="3" id="KW-0804">Transcription</keyword>
<evidence type="ECO:0000256" key="2">
    <source>
        <dbReference type="ARBA" id="ARBA00023125"/>
    </source>
</evidence>
<dbReference type="Proteomes" id="UP001589608">
    <property type="component" value="Unassembled WGS sequence"/>
</dbReference>
<evidence type="ECO:0000256" key="3">
    <source>
        <dbReference type="ARBA" id="ARBA00023163"/>
    </source>
</evidence>
<comment type="caution">
    <text evidence="5">The sequence shown here is derived from an EMBL/GenBank/DDBJ whole genome shotgun (WGS) entry which is preliminary data.</text>
</comment>
<dbReference type="PROSITE" id="PS00041">
    <property type="entry name" value="HTH_ARAC_FAMILY_1"/>
    <property type="match status" value="1"/>
</dbReference>
<gene>
    <name evidence="5" type="ORF">ACFFTR_09245</name>
</gene>
<keyword evidence="6" id="KW-1185">Reference proteome</keyword>
<evidence type="ECO:0000313" key="6">
    <source>
        <dbReference type="Proteomes" id="UP001589608"/>
    </source>
</evidence>
<dbReference type="SUPFAM" id="SSF46689">
    <property type="entry name" value="Homeodomain-like"/>
    <property type="match status" value="1"/>
</dbReference>
<keyword evidence="2" id="KW-0238">DNA-binding</keyword>
<evidence type="ECO:0000259" key="4">
    <source>
        <dbReference type="PROSITE" id="PS01124"/>
    </source>
</evidence>
<evidence type="ECO:0000313" key="5">
    <source>
        <dbReference type="EMBL" id="MFB9443267.1"/>
    </source>
</evidence>
<dbReference type="RefSeq" id="WP_223103620.1">
    <property type="nucleotide sequence ID" value="NZ_CP061913.1"/>
</dbReference>
<proteinExistence type="predicted"/>
<evidence type="ECO:0000256" key="1">
    <source>
        <dbReference type="ARBA" id="ARBA00023015"/>
    </source>
</evidence>
<dbReference type="SMART" id="SM00342">
    <property type="entry name" value="HTH_ARAC"/>
    <property type="match status" value="1"/>
</dbReference>
<dbReference type="InterPro" id="IPR018062">
    <property type="entry name" value="HTH_AraC-typ_CS"/>
</dbReference>
<dbReference type="InterPro" id="IPR018060">
    <property type="entry name" value="HTH_AraC"/>
</dbReference>
<name>A0ABV5M351_9ACTN</name>
<sequence>MRAHRVVMALVGLSPLQWLLRQRVRRAQQLLETTGHPVAAIATLCGFGTPASLRAHFTRIVGTAPAAYRRAFATAPAAVH</sequence>
<dbReference type="InterPro" id="IPR009057">
    <property type="entry name" value="Homeodomain-like_sf"/>
</dbReference>
<organism evidence="5 6">
    <name type="scientific">Dactylosporangium vinaceum</name>
    <dbReference type="NCBI Taxonomy" id="53362"/>
    <lineage>
        <taxon>Bacteria</taxon>
        <taxon>Bacillati</taxon>
        <taxon>Actinomycetota</taxon>
        <taxon>Actinomycetes</taxon>
        <taxon>Micromonosporales</taxon>
        <taxon>Micromonosporaceae</taxon>
        <taxon>Dactylosporangium</taxon>
    </lineage>
</organism>
<reference evidence="5 6" key="1">
    <citation type="submission" date="2024-09" db="EMBL/GenBank/DDBJ databases">
        <authorList>
            <person name="Sun Q."/>
            <person name="Mori K."/>
        </authorList>
    </citation>
    <scope>NUCLEOTIDE SEQUENCE [LARGE SCALE GENOMIC DNA]</scope>
    <source>
        <strain evidence="5 6">JCM 3307</strain>
    </source>
</reference>
<dbReference type="Pfam" id="PF12833">
    <property type="entry name" value="HTH_18"/>
    <property type="match status" value="1"/>
</dbReference>
<feature type="domain" description="HTH araC/xylS-type" evidence="4">
    <location>
        <begin position="1"/>
        <end position="71"/>
    </location>
</feature>
<keyword evidence="1" id="KW-0805">Transcription regulation</keyword>
<dbReference type="PANTHER" id="PTHR46796:SF14">
    <property type="entry name" value="TRANSCRIPTIONAL REGULATORY PROTEIN"/>
    <property type="match status" value="1"/>
</dbReference>